<proteinExistence type="predicted"/>
<dbReference type="Pfam" id="PF07751">
    <property type="entry name" value="Abi_2"/>
    <property type="match status" value="1"/>
</dbReference>
<comment type="caution">
    <text evidence="1">The sequence shown here is derived from an EMBL/GenBank/DDBJ whole genome shotgun (WGS) entry which is preliminary data.</text>
</comment>
<evidence type="ECO:0000313" key="2">
    <source>
        <dbReference type="Proteomes" id="UP000323129"/>
    </source>
</evidence>
<protein>
    <recommendedName>
        <fullName evidence="3">Abi family protein</fullName>
    </recommendedName>
</protein>
<keyword evidence="2" id="KW-1185">Reference proteome</keyword>
<sequence length="315" mass="36201">MPQKRVYNKPYQQPAALVQHLRGKGLTFTPPHDEASAEAVLSKVNYYRFKAYLIPALDPHTNTFVAGSTFADGMILYDFDGELRTLCNKYLLKLEVKLRSQLDQVVTVATNNPFWYLHNEYFTKSVDYVRNKVATDITKSPDQFAMHFRDNYISNIAYYEALPPFWIAAELTTFGMLISLATALDKSKLGPQRANPLDVLATRFGATKWSELCSWLPVIRDIRNCASHSNRTWNRNYRMPRGFIGNPQRLATPPTMNNKIYLGLVIIYLMTKDNMLNGGNFKQELQQLLRNFAHVPNLGHRMGMPANWENEPAWQ</sequence>
<organism evidence="1 2">
    <name type="scientific">Aeromonas veronii</name>
    <dbReference type="NCBI Taxonomy" id="654"/>
    <lineage>
        <taxon>Bacteria</taxon>
        <taxon>Pseudomonadati</taxon>
        <taxon>Pseudomonadota</taxon>
        <taxon>Gammaproteobacteria</taxon>
        <taxon>Aeromonadales</taxon>
        <taxon>Aeromonadaceae</taxon>
        <taxon>Aeromonas</taxon>
    </lineage>
</organism>
<gene>
    <name evidence="1" type="ORF">CJF24_21670</name>
</gene>
<dbReference type="Proteomes" id="UP000323129">
    <property type="component" value="Unassembled WGS sequence"/>
</dbReference>
<dbReference type="EMBL" id="NQMC01000133">
    <property type="protein sequence ID" value="TYD39946.1"/>
    <property type="molecule type" value="Genomic_DNA"/>
</dbReference>
<dbReference type="InterPro" id="IPR011664">
    <property type="entry name" value="Abi_system_AbiD/AbiF-like"/>
</dbReference>
<accession>A0ABY3MFQ2</accession>
<evidence type="ECO:0000313" key="1">
    <source>
        <dbReference type="EMBL" id="TYD39946.1"/>
    </source>
</evidence>
<dbReference type="RefSeq" id="WP_115545209.1">
    <property type="nucleotide sequence ID" value="NZ_NMUR01000110.1"/>
</dbReference>
<name>A0ABY3MFQ2_AERVE</name>
<evidence type="ECO:0008006" key="3">
    <source>
        <dbReference type="Google" id="ProtNLM"/>
    </source>
</evidence>
<reference evidence="1 2" key="1">
    <citation type="submission" date="2017-08" db="EMBL/GenBank/DDBJ databases">
        <title>Aeromonas veronii bv sobria strain NS22 whole genome sequencing.</title>
        <authorList>
            <person name="Katharios P."/>
            <person name="Ha V.Q."/>
            <person name="Smyrli M."/>
        </authorList>
    </citation>
    <scope>NUCLEOTIDE SEQUENCE [LARGE SCALE GENOMIC DNA]</scope>
    <source>
        <strain evidence="1 2">NS22</strain>
    </source>
</reference>